<reference evidence="3" key="1">
    <citation type="submission" date="2020-03" db="EMBL/GenBank/DDBJ databases">
        <title>Site-based positive gene gene selection in Geosmithia morbida across the United States reveals a broad range of putative effectors and factors for local host and environmental adapation.</title>
        <authorList>
            <person name="Onufrak A."/>
            <person name="Murdoch R.W."/>
            <person name="Gazis R."/>
            <person name="Huff M."/>
            <person name="Staton M."/>
            <person name="Klingeman W."/>
            <person name="Hadziabdic D."/>
        </authorList>
    </citation>
    <scope>NUCLEOTIDE SEQUENCE</scope>
    <source>
        <strain evidence="3">1262</strain>
    </source>
</reference>
<dbReference type="GO" id="GO:0005783">
    <property type="term" value="C:endoplasmic reticulum"/>
    <property type="evidence" value="ECO:0007669"/>
    <property type="project" value="TreeGrafter"/>
</dbReference>
<evidence type="ECO:0000256" key="1">
    <source>
        <dbReference type="SAM" id="MobiDB-lite"/>
    </source>
</evidence>
<dbReference type="EMBL" id="JAANYQ010000009">
    <property type="protein sequence ID" value="KAF4122445.1"/>
    <property type="molecule type" value="Genomic_DNA"/>
</dbReference>
<dbReference type="AlphaFoldDB" id="A0A9P4YTD1"/>
<dbReference type="GO" id="GO:0032933">
    <property type="term" value="P:SREBP signaling pathway"/>
    <property type="evidence" value="ECO:0007669"/>
    <property type="project" value="InterPro"/>
</dbReference>
<dbReference type="InterPro" id="IPR013715">
    <property type="entry name" value="DUF1746"/>
</dbReference>
<comment type="caution">
    <text evidence="3">The sequence shown here is derived from an EMBL/GenBank/DDBJ whole genome shotgun (WGS) entry which is preliminary data.</text>
</comment>
<accession>A0A9P4YTD1</accession>
<dbReference type="OrthoDB" id="5428737at2759"/>
<dbReference type="Pfam" id="PF08508">
    <property type="entry name" value="DUF1746"/>
    <property type="match status" value="1"/>
</dbReference>
<feature type="compositionally biased region" description="Low complexity" evidence="1">
    <location>
        <begin position="1"/>
        <end position="18"/>
    </location>
</feature>
<dbReference type="PANTHER" id="PTHR39405:SF1">
    <property type="entry name" value="DSC E3 UBIQUITIN LIGASE COMPLEX SUBUNIT 4"/>
    <property type="match status" value="1"/>
</dbReference>
<dbReference type="PANTHER" id="PTHR39405">
    <property type="entry name" value="DSC E3 UBIQUITIN LIGASE COMPLEX SUBUNIT 4"/>
    <property type="match status" value="1"/>
</dbReference>
<feature type="compositionally biased region" description="Acidic residues" evidence="1">
    <location>
        <begin position="252"/>
        <end position="261"/>
    </location>
</feature>
<dbReference type="InterPro" id="IPR038967">
    <property type="entry name" value="Dsc4-like"/>
</dbReference>
<evidence type="ECO:0000313" key="4">
    <source>
        <dbReference type="Proteomes" id="UP000749293"/>
    </source>
</evidence>
<proteinExistence type="predicted"/>
<keyword evidence="4" id="KW-1185">Reference proteome</keyword>
<feature type="compositionally biased region" description="Basic residues" evidence="1">
    <location>
        <begin position="54"/>
        <end position="70"/>
    </location>
</feature>
<dbReference type="GeneID" id="55973660"/>
<protein>
    <recommendedName>
        <fullName evidence="2">DUF1746 domain-containing protein</fullName>
    </recommendedName>
</protein>
<feature type="domain" description="DUF1746" evidence="2">
    <location>
        <begin position="89"/>
        <end position="203"/>
    </location>
</feature>
<gene>
    <name evidence="3" type="ORF">GMORB2_7437</name>
</gene>
<dbReference type="RefSeq" id="XP_035321097.1">
    <property type="nucleotide sequence ID" value="XM_035469402.1"/>
</dbReference>
<dbReference type="Proteomes" id="UP000749293">
    <property type="component" value="Unassembled WGS sequence"/>
</dbReference>
<organism evidence="3 4">
    <name type="scientific">Geosmithia morbida</name>
    <dbReference type="NCBI Taxonomy" id="1094350"/>
    <lineage>
        <taxon>Eukaryota</taxon>
        <taxon>Fungi</taxon>
        <taxon>Dikarya</taxon>
        <taxon>Ascomycota</taxon>
        <taxon>Pezizomycotina</taxon>
        <taxon>Sordariomycetes</taxon>
        <taxon>Hypocreomycetidae</taxon>
        <taxon>Hypocreales</taxon>
        <taxon>Bionectriaceae</taxon>
        <taxon>Geosmithia</taxon>
    </lineage>
</organism>
<feature type="compositionally biased region" description="Basic and acidic residues" evidence="1">
    <location>
        <begin position="277"/>
        <end position="289"/>
    </location>
</feature>
<feature type="region of interest" description="Disordered" evidence="1">
    <location>
        <begin position="240"/>
        <end position="303"/>
    </location>
</feature>
<name>A0A9P4YTD1_9HYPO</name>
<feature type="region of interest" description="Disordered" evidence="1">
    <location>
        <begin position="1"/>
        <end position="74"/>
    </location>
</feature>
<sequence>MSNDSPSGSAAPSGEPPGTTDHDRTIVPSGDRGTGSRHHGAVQELRRDTPARRPVSRGSRRRRRKKRTKKANPGLKKKLELVTHLLKGLDNLVFAELSAMYYMECSTFRLIIRAVSQAMYLSPKSESFPFLMPASRMHVALVVLPNLWCMLIHLLAALPEGREYHRGYLHGGVIIDFIGQEPPVHRLYYILADVFLLVLQCLMLTIHTEREKLRLSLKTFRPLVASAALEAATSRTVDDLDAEERNIGSTQADDDDAEDGIELQPLRRRSTSSNGGGRDEEAAGTEPRRPSSSSGEAVTRSRLSDILTSGNGVLGEYHIVRSLRVAATELERTTAQSLQSIGYRATLAALNTRRQSASIQTRPQQASGGD</sequence>
<evidence type="ECO:0000313" key="3">
    <source>
        <dbReference type="EMBL" id="KAF4122445.1"/>
    </source>
</evidence>
<dbReference type="GO" id="GO:0044695">
    <property type="term" value="C:Dsc E3 ubiquitin ligase complex"/>
    <property type="evidence" value="ECO:0007669"/>
    <property type="project" value="InterPro"/>
</dbReference>
<evidence type="ECO:0000259" key="2">
    <source>
        <dbReference type="Pfam" id="PF08508"/>
    </source>
</evidence>